<feature type="chain" id="PRO_5044790937" evidence="4">
    <location>
        <begin position="20"/>
        <end position="242"/>
    </location>
</feature>
<keyword evidence="1 4" id="KW-0732">Signal</keyword>
<evidence type="ECO:0000256" key="1">
    <source>
        <dbReference type="ARBA" id="ARBA00022729"/>
    </source>
</evidence>
<dbReference type="EMBL" id="JABFTP020000042">
    <property type="protein sequence ID" value="KAL3271592.1"/>
    <property type="molecule type" value="Genomic_DNA"/>
</dbReference>
<evidence type="ECO:0000256" key="4">
    <source>
        <dbReference type="SAM" id="SignalP"/>
    </source>
</evidence>
<protein>
    <submittedName>
        <fullName evidence="5">Uncharacterized protein</fullName>
    </submittedName>
</protein>
<dbReference type="InterPro" id="IPR010562">
    <property type="entry name" value="Haemolymph_juvenile_hormone-bd"/>
</dbReference>
<dbReference type="PANTHER" id="PTHR11008">
    <property type="entry name" value="PROTEIN TAKEOUT-LIKE PROTEIN"/>
    <property type="match status" value="1"/>
</dbReference>
<dbReference type="Proteomes" id="UP001516400">
    <property type="component" value="Unassembled WGS sequence"/>
</dbReference>
<reference evidence="5 6" key="1">
    <citation type="journal article" date="2021" name="BMC Biol.">
        <title>Horizontally acquired antibacterial genes associated with adaptive radiation of ladybird beetles.</title>
        <authorList>
            <person name="Li H.S."/>
            <person name="Tang X.F."/>
            <person name="Huang Y.H."/>
            <person name="Xu Z.Y."/>
            <person name="Chen M.L."/>
            <person name="Du X.Y."/>
            <person name="Qiu B.Y."/>
            <person name="Chen P.T."/>
            <person name="Zhang W."/>
            <person name="Slipinski A."/>
            <person name="Escalona H.E."/>
            <person name="Waterhouse R.M."/>
            <person name="Zwick A."/>
            <person name="Pang H."/>
        </authorList>
    </citation>
    <scope>NUCLEOTIDE SEQUENCE [LARGE SCALE GENOMIC DNA]</scope>
    <source>
        <strain evidence="5">SYSU2018</strain>
    </source>
</reference>
<dbReference type="GO" id="GO:0007623">
    <property type="term" value="P:circadian rhythm"/>
    <property type="evidence" value="ECO:0007669"/>
    <property type="project" value="UniProtKB-ARBA"/>
</dbReference>
<sequence>MKLFVSFVLFYSIFSCGLASELPVDLQRCSLKDLTCLKAAVQDALPKLKDGIPELGVPSLDPLKIAKMSIGSGNIIQLVQNYENFELIGLSTVTLNELSFDLDKGKLFLGITAPLIVLKATYTVKGKILVLDVYGHGNCTFSLENETGSFSMDLETYTKNDQMYIKGTNPQFEFDTERCVFNFENLFDGNKLLGDNINQVLNDNWREIFNELRGAYGAVIGKALGHLTNKLFETTSVNDMFI</sequence>
<evidence type="ECO:0000256" key="3">
    <source>
        <dbReference type="ARBA" id="ARBA00060902"/>
    </source>
</evidence>
<evidence type="ECO:0000313" key="5">
    <source>
        <dbReference type="EMBL" id="KAL3271592.1"/>
    </source>
</evidence>
<organism evidence="5 6">
    <name type="scientific">Cryptolaemus montrouzieri</name>
    <dbReference type="NCBI Taxonomy" id="559131"/>
    <lineage>
        <taxon>Eukaryota</taxon>
        <taxon>Metazoa</taxon>
        <taxon>Ecdysozoa</taxon>
        <taxon>Arthropoda</taxon>
        <taxon>Hexapoda</taxon>
        <taxon>Insecta</taxon>
        <taxon>Pterygota</taxon>
        <taxon>Neoptera</taxon>
        <taxon>Endopterygota</taxon>
        <taxon>Coleoptera</taxon>
        <taxon>Polyphaga</taxon>
        <taxon>Cucujiformia</taxon>
        <taxon>Coccinelloidea</taxon>
        <taxon>Coccinellidae</taxon>
        <taxon>Scymninae</taxon>
        <taxon>Scymnini</taxon>
        <taxon>Cryptolaemus</taxon>
    </lineage>
</organism>
<name>A0ABD2MZ29_9CUCU</name>
<comment type="caution">
    <text evidence="5">The sequence shown here is derived from an EMBL/GenBank/DDBJ whole genome shotgun (WGS) entry which is preliminary data.</text>
</comment>
<dbReference type="FunFam" id="3.15.10.30:FF:000001">
    <property type="entry name" value="Takeout-like protein 1"/>
    <property type="match status" value="1"/>
</dbReference>
<dbReference type="InterPro" id="IPR038606">
    <property type="entry name" value="To_sf"/>
</dbReference>
<comment type="similarity">
    <text evidence="3">Belongs to the TO family.</text>
</comment>
<dbReference type="SMART" id="SM00700">
    <property type="entry name" value="JHBP"/>
    <property type="match status" value="1"/>
</dbReference>
<dbReference type="PANTHER" id="PTHR11008:SF32">
    <property type="entry name" value="CIRCADIAN CLOCK-CONTROLLED PROTEIN DAYWAKE-RELATED"/>
    <property type="match status" value="1"/>
</dbReference>
<keyword evidence="2" id="KW-0090">Biological rhythms</keyword>
<feature type="signal peptide" evidence="4">
    <location>
        <begin position="1"/>
        <end position="19"/>
    </location>
</feature>
<proteinExistence type="inferred from homology"/>
<gene>
    <name evidence="5" type="ORF">HHI36_022067</name>
</gene>
<accession>A0ABD2MZ29</accession>
<dbReference type="AlphaFoldDB" id="A0ABD2MZ29"/>
<keyword evidence="6" id="KW-1185">Reference proteome</keyword>
<dbReference type="Gene3D" id="3.15.10.30">
    <property type="entry name" value="Haemolymph juvenile hormone binding protein"/>
    <property type="match status" value="1"/>
</dbReference>
<dbReference type="Pfam" id="PF06585">
    <property type="entry name" value="JHBP"/>
    <property type="match status" value="1"/>
</dbReference>
<dbReference type="PROSITE" id="PS51257">
    <property type="entry name" value="PROKAR_LIPOPROTEIN"/>
    <property type="match status" value="1"/>
</dbReference>
<evidence type="ECO:0000313" key="6">
    <source>
        <dbReference type="Proteomes" id="UP001516400"/>
    </source>
</evidence>
<evidence type="ECO:0000256" key="2">
    <source>
        <dbReference type="ARBA" id="ARBA00023108"/>
    </source>
</evidence>